<dbReference type="InterPro" id="IPR012763">
    <property type="entry name" value="DNA_pol_III_sug/sutau_N"/>
</dbReference>
<evidence type="ECO:0000259" key="10">
    <source>
        <dbReference type="SMART" id="SM00382"/>
    </source>
</evidence>
<keyword evidence="4" id="KW-0862">Zinc</keyword>
<dbReference type="InterPro" id="IPR045085">
    <property type="entry name" value="HLD_clamp_pol_III_gamma_tau"/>
</dbReference>
<feature type="compositionally biased region" description="Polar residues" evidence="9">
    <location>
        <begin position="403"/>
        <end position="414"/>
    </location>
</feature>
<dbReference type="CDD" id="cd00009">
    <property type="entry name" value="AAA"/>
    <property type="match status" value="1"/>
</dbReference>
<dbReference type="NCBIfam" id="TIGR02397">
    <property type="entry name" value="dnaX_nterm"/>
    <property type="match status" value="1"/>
</dbReference>
<feature type="compositionally biased region" description="Polar residues" evidence="9">
    <location>
        <begin position="376"/>
        <end position="396"/>
    </location>
</feature>
<accession>A0ABU0M040</accession>
<dbReference type="Gene3D" id="1.10.8.60">
    <property type="match status" value="1"/>
</dbReference>
<comment type="caution">
    <text evidence="11">The sequence shown here is derived from an EMBL/GenBank/DDBJ whole genome shotgun (WGS) entry which is preliminary data.</text>
</comment>
<evidence type="ECO:0000256" key="4">
    <source>
        <dbReference type="ARBA" id="ARBA00022833"/>
    </source>
</evidence>
<dbReference type="GO" id="GO:0003887">
    <property type="term" value="F:DNA-directed DNA polymerase activity"/>
    <property type="evidence" value="ECO:0007669"/>
    <property type="project" value="UniProtKB-EC"/>
</dbReference>
<evidence type="ECO:0000313" key="11">
    <source>
        <dbReference type="EMBL" id="MDQ0514317.1"/>
    </source>
</evidence>
<dbReference type="Gene3D" id="3.40.50.300">
    <property type="entry name" value="P-loop containing nucleotide triphosphate hydrolases"/>
    <property type="match status" value="1"/>
</dbReference>
<dbReference type="EMBL" id="JAUSWO010000001">
    <property type="protein sequence ID" value="MDQ0514317.1"/>
    <property type="molecule type" value="Genomic_DNA"/>
</dbReference>
<keyword evidence="8" id="KW-0235">DNA replication</keyword>
<evidence type="ECO:0000256" key="9">
    <source>
        <dbReference type="SAM" id="MobiDB-lite"/>
    </source>
</evidence>
<evidence type="ECO:0000256" key="1">
    <source>
        <dbReference type="ARBA" id="ARBA00006360"/>
    </source>
</evidence>
<reference evidence="11" key="1">
    <citation type="submission" date="2023-07" db="EMBL/GenBank/DDBJ databases">
        <title>Genomic Encyclopedia of Type Strains, Phase IV (KMG-IV): sequencing the most valuable type-strain genomes for metagenomic binning, comparative biology and taxonomic classification.</title>
        <authorList>
            <person name="Goeker M."/>
        </authorList>
    </citation>
    <scope>NUCLEOTIDE SEQUENCE [LARGE SCALE GENOMIC DNA]</scope>
    <source>
        <strain evidence="11">DSM 21204</strain>
    </source>
</reference>
<evidence type="ECO:0000256" key="6">
    <source>
        <dbReference type="ARBA" id="ARBA00022932"/>
    </source>
</evidence>
<dbReference type="InterPro" id="IPR003593">
    <property type="entry name" value="AAA+_ATPase"/>
</dbReference>
<comment type="catalytic activity">
    <reaction evidence="7 8">
        <text>DNA(n) + a 2'-deoxyribonucleoside 5'-triphosphate = DNA(n+1) + diphosphate</text>
        <dbReference type="Rhea" id="RHEA:22508"/>
        <dbReference type="Rhea" id="RHEA-COMP:17339"/>
        <dbReference type="Rhea" id="RHEA-COMP:17340"/>
        <dbReference type="ChEBI" id="CHEBI:33019"/>
        <dbReference type="ChEBI" id="CHEBI:61560"/>
        <dbReference type="ChEBI" id="CHEBI:173112"/>
        <dbReference type="EC" id="2.7.7.7"/>
    </reaction>
</comment>
<comment type="function">
    <text evidence="8">DNA polymerase III is a complex, multichain enzyme responsible for most of the replicative synthesis in bacteria. This DNA polymerase also exhibits 3' to 5' exonuclease activity.</text>
</comment>
<keyword evidence="2" id="KW-0479">Metal-binding</keyword>
<dbReference type="SUPFAM" id="SSF52540">
    <property type="entry name" value="P-loop containing nucleoside triphosphate hydrolases"/>
    <property type="match status" value="1"/>
</dbReference>
<dbReference type="PANTHER" id="PTHR11669:SF0">
    <property type="entry name" value="PROTEIN STICHEL-LIKE 2"/>
    <property type="match status" value="1"/>
</dbReference>
<protein>
    <recommendedName>
        <fullName evidence="8">DNA polymerase III subunit gamma/tau</fullName>
        <ecNumber evidence="8">2.7.7.7</ecNumber>
    </recommendedName>
</protein>
<evidence type="ECO:0000256" key="8">
    <source>
        <dbReference type="RuleBase" id="RU364063"/>
    </source>
</evidence>
<keyword evidence="8 11" id="KW-0548">Nucleotidyltransferase</keyword>
<dbReference type="InterPro" id="IPR050238">
    <property type="entry name" value="DNA_Rep/Repair_Clamp_Loader"/>
</dbReference>
<feature type="region of interest" description="Disordered" evidence="9">
    <location>
        <begin position="376"/>
        <end position="450"/>
    </location>
</feature>
<dbReference type="InterPro" id="IPR027417">
    <property type="entry name" value="P-loop_NTPase"/>
</dbReference>
<dbReference type="Pfam" id="PF13177">
    <property type="entry name" value="DNA_pol3_delta2"/>
    <property type="match status" value="1"/>
</dbReference>
<dbReference type="InterPro" id="IPR008921">
    <property type="entry name" value="DNA_pol3_clamp-load_cplx_C"/>
</dbReference>
<organism evidence="11 12">
    <name type="scientific">Mycoplasmoides fastidiosum</name>
    <dbReference type="NCBI Taxonomy" id="92758"/>
    <lineage>
        <taxon>Bacteria</taxon>
        <taxon>Bacillati</taxon>
        <taxon>Mycoplasmatota</taxon>
        <taxon>Mycoplasmoidales</taxon>
        <taxon>Mycoplasmoidaceae</taxon>
        <taxon>Mycoplasmoides</taxon>
    </lineage>
</organism>
<dbReference type="SUPFAM" id="SSF48019">
    <property type="entry name" value="post-AAA+ oligomerization domain-like"/>
    <property type="match status" value="1"/>
</dbReference>
<gene>
    <name evidence="8" type="primary">dnaX</name>
    <name evidence="11" type="ORF">J2Z62_000755</name>
</gene>
<evidence type="ECO:0000256" key="7">
    <source>
        <dbReference type="ARBA" id="ARBA00049244"/>
    </source>
</evidence>
<keyword evidence="3 8" id="KW-0547">Nucleotide-binding</keyword>
<dbReference type="Pfam" id="PF22608">
    <property type="entry name" value="DNAX_ATPase_lid"/>
    <property type="match status" value="1"/>
</dbReference>
<evidence type="ECO:0000256" key="3">
    <source>
        <dbReference type="ARBA" id="ARBA00022741"/>
    </source>
</evidence>
<keyword evidence="6 8" id="KW-0239">DNA-directed DNA polymerase</keyword>
<comment type="similarity">
    <text evidence="1 8">Belongs to the DnaX/STICHEL family.</text>
</comment>
<dbReference type="Gene3D" id="1.20.272.10">
    <property type="match status" value="1"/>
</dbReference>
<dbReference type="RefSeq" id="WP_256547805.1">
    <property type="nucleotide sequence ID" value="NZ_CP101809.1"/>
</dbReference>
<evidence type="ECO:0000256" key="2">
    <source>
        <dbReference type="ARBA" id="ARBA00022723"/>
    </source>
</evidence>
<dbReference type="EC" id="2.7.7.7" evidence="8"/>
<dbReference type="Proteomes" id="UP001240643">
    <property type="component" value="Unassembled WGS sequence"/>
</dbReference>
<keyword evidence="5 8" id="KW-0067">ATP-binding</keyword>
<sequence>MKPVNQTTSLYNKYRPQAFKDLVGQDIIKEILVNAIKSHKVDRAHIFSGPRGTGKTSCARIFAKAVNCLNFRNDICNKCVNCGKIDENQTNDLIELDGASNNGVEAIRQLVDNAYYLPADLKIKVFIIDEAHMLTTNAWNALLKIVEEPPQHVMFIFSTTEFNKIIPTIQSRCMKHYFFLMDQPLLVQQINQVCEREKCAIEPAAAAKLAQLADGSLRDCLSLLSQIIIFSNHNISLKKVEEALFLVDQATKIKILKHLFAADLNQTLTLIEQLHHEGYQLHSFLHEINALLVDLWVYATTNQSSYLTQLSLAELQSLKFTHVPLADWIEILEHAEQQLRRDKNNFLTIKIALLKLFNSFNKVPIAQPNYSPIQPINPTVNSSPKLNQPVSTNSATDPFAQANFRQQQTQSTTKPPAELPPLAEPDFSPVQPSYEETAGIEPTQSLSPYQLNPDTFKTKTLFVNKPEIFESLKNTVPTQTIKPDPLPAPVEVFDFANEPVDFRSEENLILWTLNNLDKNLSTQLIAKTNELLTTAEVDGDLVWLKNSFSELVKNKFAILAAPTGILLCFDNLISSRKFNKQAKTEQYLTILNNFFNTQAYWISVHFPKLNDWTKMRKLKSTIPVPVYQPDAPQKTLDSFLSEIKLKTE</sequence>
<name>A0ABU0M040_9BACT</name>
<dbReference type="SMART" id="SM00382">
    <property type="entry name" value="AAA"/>
    <property type="match status" value="1"/>
</dbReference>
<proteinExistence type="inferred from homology"/>
<evidence type="ECO:0000313" key="12">
    <source>
        <dbReference type="Proteomes" id="UP001240643"/>
    </source>
</evidence>
<keyword evidence="8 11" id="KW-0808">Transferase</keyword>
<comment type="subunit">
    <text evidence="8">DNA polymerase III contains a core (composed of alpha, epsilon and theta chains) that associates with a tau subunit. This core dimerizes to form the POLIII' complex. PolIII' associates with the gamma complex (composed of gamma, delta, delta', psi and chi chains) and with the beta chain to form the complete DNA polymerase III complex.</text>
</comment>
<dbReference type="PANTHER" id="PTHR11669">
    <property type="entry name" value="REPLICATION FACTOR C / DNA POLYMERASE III GAMMA-TAU SUBUNIT"/>
    <property type="match status" value="1"/>
</dbReference>
<evidence type="ECO:0000256" key="5">
    <source>
        <dbReference type="ARBA" id="ARBA00022840"/>
    </source>
</evidence>
<feature type="domain" description="AAA+ ATPase" evidence="10">
    <location>
        <begin position="42"/>
        <end position="191"/>
    </location>
</feature>
<keyword evidence="12" id="KW-1185">Reference proteome</keyword>